<dbReference type="Proteomes" id="UP001336250">
    <property type="component" value="Unassembled WGS sequence"/>
</dbReference>
<organism evidence="1 2">
    <name type="scientific">Aquincola agrisoli</name>
    <dbReference type="NCBI Taxonomy" id="3119538"/>
    <lineage>
        <taxon>Bacteria</taxon>
        <taxon>Pseudomonadati</taxon>
        <taxon>Pseudomonadota</taxon>
        <taxon>Betaproteobacteria</taxon>
        <taxon>Burkholderiales</taxon>
        <taxon>Sphaerotilaceae</taxon>
        <taxon>Aquincola</taxon>
    </lineage>
</organism>
<keyword evidence="2" id="KW-1185">Reference proteome</keyword>
<dbReference type="AlphaFoldDB" id="A0AAW9QI74"/>
<protein>
    <recommendedName>
        <fullName evidence="3">ATPase</fullName>
    </recommendedName>
</protein>
<reference evidence="1 2" key="1">
    <citation type="submission" date="2024-02" db="EMBL/GenBank/DDBJ databases">
        <title>Genome sequence of Aquincola sp. MAHUQ-54.</title>
        <authorList>
            <person name="Huq M.A."/>
        </authorList>
    </citation>
    <scope>NUCLEOTIDE SEQUENCE [LARGE SCALE GENOMIC DNA]</scope>
    <source>
        <strain evidence="1 2">MAHUQ-54</strain>
    </source>
</reference>
<dbReference type="RefSeq" id="WP_332292610.1">
    <property type="nucleotide sequence ID" value="NZ_JAZIBG010000052.1"/>
</dbReference>
<dbReference type="InterPro" id="IPR027417">
    <property type="entry name" value="P-loop_NTPase"/>
</dbReference>
<proteinExistence type="predicted"/>
<gene>
    <name evidence="1" type="ORF">V4F39_23865</name>
</gene>
<sequence>MNILEWIDFGKVSAERDDLLSQYFYDNQVLSSVISSPSSFLILGRKGAGKTAVFQFLRDNRGTILTNGEILIPLSFEDYNWSIHAILTNEAKAESLLYKQSWRFVILVECVKAYSEWFKGKGRAVPKKIEAAERLLEKLFDSPIPSIYQIVGRKLLSLSRIKLPGGGVDLEGGELDSINVESGEISFEQVRQDAGLKGALSENIENLISILERALSEADEKWPTVFVCFDRVDEAWDSVSYETSKRVIAGLVSAADSINASYKGKIRPLVFLREDIFDVLSINDANKLREDCGALLHWNKPSLINMLLRRVNYFAKQKGAPVMVEIDNLFDKSEMRQRAKPINYLIRRTMMRPRDIISLLSRTVSSMREKSEDPFADGVQEFQHIECESIYAAEPGYSEWLKQEIIDEWGVQRPEIRALLDALQNNGSTSITQDALTRELIKIDSRYSVSDTNRHLRFLFDNSVIGIKIGASTEWKYKCFYPSQGFVESDEYRVHDGLVRVLNLTEPRERDGG</sequence>
<comment type="caution">
    <text evidence="1">The sequence shown here is derived from an EMBL/GenBank/DDBJ whole genome shotgun (WGS) entry which is preliminary data.</text>
</comment>
<name>A0AAW9QI74_9BURK</name>
<dbReference type="InterPro" id="IPR059206">
    <property type="entry name" value="Sll1717-like"/>
</dbReference>
<evidence type="ECO:0000313" key="2">
    <source>
        <dbReference type="Proteomes" id="UP001336250"/>
    </source>
</evidence>
<evidence type="ECO:0000313" key="1">
    <source>
        <dbReference type="EMBL" id="MEF7616971.1"/>
    </source>
</evidence>
<dbReference type="NCBIfam" id="NF047389">
    <property type="entry name" value="ATPase_Sll1717"/>
    <property type="match status" value="1"/>
</dbReference>
<dbReference type="EMBL" id="JAZIBG010000052">
    <property type="protein sequence ID" value="MEF7616971.1"/>
    <property type="molecule type" value="Genomic_DNA"/>
</dbReference>
<accession>A0AAW9QI74</accession>
<dbReference type="SUPFAM" id="SSF52540">
    <property type="entry name" value="P-loop containing nucleoside triphosphate hydrolases"/>
    <property type="match status" value="1"/>
</dbReference>
<evidence type="ECO:0008006" key="3">
    <source>
        <dbReference type="Google" id="ProtNLM"/>
    </source>
</evidence>